<dbReference type="Pfam" id="PF00534">
    <property type="entry name" value="Glycos_transf_1"/>
    <property type="match status" value="1"/>
</dbReference>
<dbReference type="STRING" id="756272.Plabr_4188"/>
<dbReference type="Proteomes" id="UP000006860">
    <property type="component" value="Chromosome"/>
</dbReference>
<proteinExistence type="predicted"/>
<feature type="domain" description="Glycosyl transferase family 1" evidence="3">
    <location>
        <begin position="194"/>
        <end position="346"/>
    </location>
</feature>
<dbReference type="InterPro" id="IPR001296">
    <property type="entry name" value="Glyco_trans_1"/>
</dbReference>
<keyword evidence="1" id="KW-0328">Glycosyltransferase</keyword>
<dbReference type="OrthoDB" id="9781413at2"/>
<protein>
    <submittedName>
        <fullName evidence="4">Glycosyl transferase group 1</fullName>
    </submittedName>
</protein>
<dbReference type="KEGG" id="pbs:Plabr_4188"/>
<dbReference type="PANTHER" id="PTHR12526">
    <property type="entry name" value="GLYCOSYLTRANSFERASE"/>
    <property type="match status" value="1"/>
</dbReference>
<accession>F0SI60</accession>
<evidence type="ECO:0000256" key="2">
    <source>
        <dbReference type="ARBA" id="ARBA00022679"/>
    </source>
</evidence>
<dbReference type="RefSeq" id="WP_013630467.1">
    <property type="nucleotide sequence ID" value="NC_015174.1"/>
</dbReference>
<dbReference type="CDD" id="cd03801">
    <property type="entry name" value="GT4_PimA-like"/>
    <property type="match status" value="1"/>
</dbReference>
<organism evidence="4 5">
    <name type="scientific">Rubinisphaera brasiliensis (strain ATCC 49424 / DSM 5305 / JCM 21570 / IAM 15109 / NBRC 103401 / IFAM 1448)</name>
    <name type="common">Planctomyces brasiliensis</name>
    <dbReference type="NCBI Taxonomy" id="756272"/>
    <lineage>
        <taxon>Bacteria</taxon>
        <taxon>Pseudomonadati</taxon>
        <taxon>Planctomycetota</taxon>
        <taxon>Planctomycetia</taxon>
        <taxon>Planctomycetales</taxon>
        <taxon>Planctomycetaceae</taxon>
        <taxon>Rubinisphaera</taxon>
    </lineage>
</organism>
<dbReference type="eggNOG" id="COG0438">
    <property type="taxonomic scope" value="Bacteria"/>
</dbReference>
<gene>
    <name evidence="4" type="ordered locus">Plabr_4188</name>
</gene>
<dbReference type="HOGENOM" id="CLU_009583_5_2_0"/>
<evidence type="ECO:0000313" key="5">
    <source>
        <dbReference type="Proteomes" id="UP000006860"/>
    </source>
</evidence>
<name>F0SI60_RUBBR</name>
<reference evidence="5" key="1">
    <citation type="submission" date="2011-02" db="EMBL/GenBank/DDBJ databases">
        <title>The complete genome of Planctomyces brasiliensis DSM 5305.</title>
        <authorList>
            <person name="Lucas S."/>
            <person name="Copeland A."/>
            <person name="Lapidus A."/>
            <person name="Bruce D."/>
            <person name="Goodwin L."/>
            <person name="Pitluck S."/>
            <person name="Kyrpides N."/>
            <person name="Mavromatis K."/>
            <person name="Pagani I."/>
            <person name="Ivanova N."/>
            <person name="Ovchinnikova G."/>
            <person name="Lu M."/>
            <person name="Detter J.C."/>
            <person name="Han C."/>
            <person name="Land M."/>
            <person name="Hauser L."/>
            <person name="Markowitz V."/>
            <person name="Cheng J.-F."/>
            <person name="Hugenholtz P."/>
            <person name="Woyke T."/>
            <person name="Wu D."/>
            <person name="Tindall B."/>
            <person name="Pomrenke H.G."/>
            <person name="Brambilla E."/>
            <person name="Klenk H.-P."/>
            <person name="Eisen J.A."/>
        </authorList>
    </citation>
    <scope>NUCLEOTIDE SEQUENCE [LARGE SCALE GENOMIC DNA]</scope>
    <source>
        <strain evidence="5">ATCC 49424 / DSM 5305 / JCM 21570 / NBRC 103401 / IFAM 1448</strain>
    </source>
</reference>
<dbReference type="Gene3D" id="3.40.50.2000">
    <property type="entry name" value="Glycogen Phosphorylase B"/>
    <property type="match status" value="2"/>
</dbReference>
<sequence>MKVTFLTVMPSPYVQDLFAAMACDDRFDLRVLYMEQEAPDTYWGEQVMPDYAEVLPGQWVGISGARVHVNPGIADKLDSLESDLVMICGYIGLTNQLAMRHLVRNKRPWCFWGEIPGFRDRGLVGRKIRSLLQRPLRSASGVAAVGSRAVEAYKELLLELNADSTPVHNIPYHCDLDQFRDAGVRRVSDSAPVNFLYCGQLIERKGVDLLLAAFCKLIEEGSDARLTLAGEGPLRTELEASLPAAVRESVSFLGFQAVERLPQIFAEADVFVLPSRHDGWGVVVNQAIGAGLPLITSDQVGAAFDLVIPNVNGFRVAAGSSDAIHGAMHQFVADRDFLQNAAQASEQLANRVSLATALDDWARFFQASLGTPQCV</sequence>
<keyword evidence="5" id="KW-1185">Reference proteome</keyword>
<evidence type="ECO:0000256" key="1">
    <source>
        <dbReference type="ARBA" id="ARBA00022676"/>
    </source>
</evidence>
<evidence type="ECO:0000313" key="4">
    <source>
        <dbReference type="EMBL" id="ADY61762.1"/>
    </source>
</evidence>
<evidence type="ECO:0000259" key="3">
    <source>
        <dbReference type="Pfam" id="PF00534"/>
    </source>
</evidence>
<dbReference type="PANTHER" id="PTHR12526:SF510">
    <property type="entry name" value="D-INOSITOL 3-PHOSPHATE GLYCOSYLTRANSFERASE"/>
    <property type="match status" value="1"/>
</dbReference>
<dbReference type="EMBL" id="CP002546">
    <property type="protein sequence ID" value="ADY61762.1"/>
    <property type="molecule type" value="Genomic_DNA"/>
</dbReference>
<dbReference type="GO" id="GO:0016757">
    <property type="term" value="F:glycosyltransferase activity"/>
    <property type="evidence" value="ECO:0007669"/>
    <property type="project" value="UniProtKB-KW"/>
</dbReference>
<dbReference type="SUPFAM" id="SSF53756">
    <property type="entry name" value="UDP-Glycosyltransferase/glycogen phosphorylase"/>
    <property type="match status" value="1"/>
</dbReference>
<keyword evidence="2 4" id="KW-0808">Transferase</keyword>
<dbReference type="AlphaFoldDB" id="F0SI60"/>